<dbReference type="RefSeq" id="WP_123638289.1">
    <property type="nucleotide sequence ID" value="NZ_RJUK01000001.1"/>
</dbReference>
<comment type="caution">
    <text evidence="2">The sequence shown here is derived from an EMBL/GenBank/DDBJ whole genome shotgun (WGS) entry which is preliminary data.</text>
</comment>
<dbReference type="Gene3D" id="3.90.550.10">
    <property type="entry name" value="Spore Coat Polysaccharide Biosynthesis Protein SpsA, Chain A"/>
    <property type="match status" value="1"/>
</dbReference>
<dbReference type="OrthoDB" id="8350085at2"/>
<dbReference type="InterPro" id="IPR029044">
    <property type="entry name" value="Nucleotide-diphossugar_trans"/>
</dbReference>
<reference evidence="2 3" key="1">
    <citation type="submission" date="2018-11" db="EMBL/GenBank/DDBJ databases">
        <title>Genomic Encyclopedia of Type Strains, Phase IV (KMG-IV): sequencing the most valuable type-strain genomes for metagenomic binning, comparative biology and taxonomic classification.</title>
        <authorList>
            <person name="Goeker M."/>
        </authorList>
    </citation>
    <scope>NUCLEOTIDE SEQUENCE [LARGE SCALE GENOMIC DNA]</scope>
    <source>
        <strain evidence="2 3">DSM 16974</strain>
    </source>
</reference>
<evidence type="ECO:0000313" key="3">
    <source>
        <dbReference type="Proteomes" id="UP000273643"/>
    </source>
</evidence>
<dbReference type="GO" id="GO:0016740">
    <property type="term" value="F:transferase activity"/>
    <property type="evidence" value="ECO:0007669"/>
    <property type="project" value="UniProtKB-KW"/>
</dbReference>
<proteinExistence type="predicted"/>
<dbReference type="Pfam" id="PF00535">
    <property type="entry name" value="Glycos_transf_2"/>
    <property type="match status" value="1"/>
</dbReference>
<name>A0A3N1NYI5_9GAMM</name>
<protein>
    <submittedName>
        <fullName evidence="2">Glycosyl transferase family 2</fullName>
    </submittedName>
</protein>
<dbReference type="EMBL" id="RJUK01000001">
    <property type="protein sequence ID" value="ROQ21273.1"/>
    <property type="molecule type" value="Genomic_DNA"/>
</dbReference>
<feature type="domain" description="Glycosyltransferase 2-like" evidence="1">
    <location>
        <begin position="4"/>
        <end position="95"/>
    </location>
</feature>
<organism evidence="2 3">
    <name type="scientific">Marinimicrobium koreense</name>
    <dbReference type="NCBI Taxonomy" id="306545"/>
    <lineage>
        <taxon>Bacteria</taxon>
        <taxon>Pseudomonadati</taxon>
        <taxon>Pseudomonadota</taxon>
        <taxon>Gammaproteobacteria</taxon>
        <taxon>Cellvibrionales</taxon>
        <taxon>Cellvibrionaceae</taxon>
        <taxon>Marinimicrobium</taxon>
    </lineage>
</organism>
<evidence type="ECO:0000313" key="2">
    <source>
        <dbReference type="EMBL" id="ROQ21273.1"/>
    </source>
</evidence>
<keyword evidence="2" id="KW-0808">Transferase</keyword>
<dbReference type="InterPro" id="IPR001173">
    <property type="entry name" value="Glyco_trans_2-like"/>
</dbReference>
<sequence>MIFCIFSFNRGPFLRNCVRSIEQCRPDARILVFDDDSSDAETLAVLKEIEKAHRVVTPDKAGSTKHGGLYDNMQSAIEILRDEPLVCFLQDDTQVVRPILDREIDSLRRLFAETPTLGFVQPCFLRASAKNRRPFKSTDDQSTELLYRENRGQSAGVHYSDLLITSPARLLKSGWQFQSSEPDNDRQANSLFGPMPYLYSPFAMWLPNVPAYRGKRKTWALKRAEAKIQCGFYPYRIWSEQQSEAFLNRPAGELPIAEDYLACDAEAPPTPWRYTPLSGQRWLKHLNSIELFFFRHFGKK</sequence>
<dbReference type="SUPFAM" id="SSF53448">
    <property type="entry name" value="Nucleotide-diphospho-sugar transferases"/>
    <property type="match status" value="1"/>
</dbReference>
<gene>
    <name evidence="2" type="ORF">EDC38_1896</name>
</gene>
<evidence type="ECO:0000259" key="1">
    <source>
        <dbReference type="Pfam" id="PF00535"/>
    </source>
</evidence>
<dbReference type="CDD" id="cd00761">
    <property type="entry name" value="Glyco_tranf_GTA_type"/>
    <property type="match status" value="1"/>
</dbReference>
<dbReference type="AlphaFoldDB" id="A0A3N1NYI5"/>
<accession>A0A3N1NYI5</accession>
<keyword evidence="3" id="KW-1185">Reference proteome</keyword>
<dbReference type="Proteomes" id="UP000273643">
    <property type="component" value="Unassembled WGS sequence"/>
</dbReference>